<keyword evidence="1" id="KW-0732">Signal</keyword>
<feature type="signal peptide" evidence="1">
    <location>
        <begin position="1"/>
        <end position="19"/>
    </location>
</feature>
<feature type="chain" id="PRO_5015186417" evidence="1">
    <location>
        <begin position="20"/>
        <end position="165"/>
    </location>
</feature>
<evidence type="ECO:0000256" key="1">
    <source>
        <dbReference type="SAM" id="SignalP"/>
    </source>
</evidence>
<evidence type="ECO:0000313" key="3">
    <source>
        <dbReference type="Proteomes" id="UP000243723"/>
    </source>
</evidence>
<sequence>MRFLAILFPLAALAAPVRSLPISAPTQQVATLQNTYMGPSVSPEGEQDSIGMRIMAESTHDGYTEVVEVLAYFPVGERVYFHETPYLPCTPNKLEIISVPLSGITQKHVCVVHPVFNVAENRDSLIVSRPAAVILTDTDGEVDMFAGRAGQTFGQGQMVESIECF</sequence>
<dbReference type="OrthoDB" id="3887140at2759"/>
<dbReference type="AlphaFoldDB" id="A0A2P8A074"/>
<dbReference type="Proteomes" id="UP000243723">
    <property type="component" value="Unassembled WGS sequence"/>
</dbReference>
<keyword evidence="3" id="KW-1185">Reference proteome</keyword>
<gene>
    <name evidence="2" type="ORF">B9Z65_7684</name>
</gene>
<protein>
    <submittedName>
        <fullName evidence="2">Uncharacterized protein</fullName>
    </submittedName>
</protein>
<evidence type="ECO:0000313" key="2">
    <source>
        <dbReference type="EMBL" id="PSK53878.1"/>
    </source>
</evidence>
<accession>A0A2P8A074</accession>
<organism evidence="2 3">
    <name type="scientific">Elsinoe australis</name>
    <dbReference type="NCBI Taxonomy" id="40998"/>
    <lineage>
        <taxon>Eukaryota</taxon>
        <taxon>Fungi</taxon>
        <taxon>Dikarya</taxon>
        <taxon>Ascomycota</taxon>
        <taxon>Pezizomycotina</taxon>
        <taxon>Dothideomycetes</taxon>
        <taxon>Dothideomycetidae</taxon>
        <taxon>Myriangiales</taxon>
        <taxon>Elsinoaceae</taxon>
        <taxon>Elsinoe</taxon>
    </lineage>
</organism>
<dbReference type="EMBL" id="NHZQ01000087">
    <property type="protein sequence ID" value="PSK53878.1"/>
    <property type="molecule type" value="Genomic_DNA"/>
</dbReference>
<proteinExistence type="predicted"/>
<name>A0A2P8A074_9PEZI</name>
<reference evidence="2 3" key="1">
    <citation type="submission" date="2017-05" db="EMBL/GenBank/DDBJ databases">
        <title>Draft genome sequence of Elsinoe australis.</title>
        <authorList>
            <person name="Cheng Q."/>
        </authorList>
    </citation>
    <scope>NUCLEOTIDE SEQUENCE [LARGE SCALE GENOMIC DNA]</scope>
    <source>
        <strain evidence="2 3">NL1</strain>
    </source>
</reference>
<comment type="caution">
    <text evidence="2">The sequence shown here is derived from an EMBL/GenBank/DDBJ whole genome shotgun (WGS) entry which is preliminary data.</text>
</comment>